<dbReference type="Proteomes" id="UP000276249">
    <property type="component" value="Unassembled WGS sequence"/>
</dbReference>
<feature type="transmembrane region" description="Helical" evidence="1">
    <location>
        <begin position="169"/>
        <end position="188"/>
    </location>
</feature>
<dbReference type="Proteomes" id="UP001151834">
    <property type="component" value="Unassembled WGS sequence"/>
</dbReference>
<dbReference type="Proteomes" id="UP000238378">
    <property type="component" value="Unassembled WGS sequence"/>
</dbReference>
<dbReference type="KEGG" id="lpg:BB562_14735"/>
<dbReference type="GeneID" id="49395244"/>
<dbReference type="Pfam" id="PF22564">
    <property type="entry name" value="HAAS"/>
    <property type="match status" value="1"/>
</dbReference>
<protein>
    <submittedName>
        <fullName evidence="3">DUF1700 domain-containing protein</fullName>
    </submittedName>
</protein>
<reference evidence="2" key="4">
    <citation type="journal article" date="2023" name="Front Nutr">
        <title>Lactiplantibacillus pentosus P2020 protects the hyperuricemia and renal inflammation in mice.</title>
        <authorList>
            <person name="Wang Z."/>
            <person name="Song L."/>
            <person name="Li X."/>
            <person name="Xiao Y."/>
            <person name="Huang Y."/>
            <person name="Zhang Y."/>
            <person name="Li J."/>
            <person name="Li M."/>
            <person name="Ren Z."/>
        </authorList>
    </citation>
    <scope>NUCLEOTIDE SEQUENCE</scope>
    <source>
        <strain evidence="2">P2000</strain>
    </source>
</reference>
<dbReference type="EMBL" id="PVOB01000053">
    <property type="protein sequence ID" value="PRO95477.1"/>
    <property type="molecule type" value="Genomic_DNA"/>
</dbReference>
<reference evidence="3" key="5">
    <citation type="submission" date="2023-08" db="EMBL/GenBank/DDBJ databases">
        <authorList>
            <person name="Page C.A."/>
            <person name="Perez-Diaz I.M."/>
        </authorList>
    </citation>
    <scope>NUCLEOTIDE SEQUENCE</scope>
    <source>
        <strain evidence="4">1.8.9</strain>
        <strain evidence="3">7.8.46</strain>
    </source>
</reference>
<organism evidence="3 9">
    <name type="scientific">Lactiplantibacillus pentosus</name>
    <name type="common">Lactobacillus pentosus</name>
    <dbReference type="NCBI Taxonomy" id="1589"/>
    <lineage>
        <taxon>Bacteria</taxon>
        <taxon>Bacillati</taxon>
        <taxon>Bacillota</taxon>
        <taxon>Bacilli</taxon>
        <taxon>Lactobacillales</taxon>
        <taxon>Lactobacillaceae</taxon>
        <taxon>Lactiplantibacillus</taxon>
    </lineage>
</organism>
<dbReference type="AlphaFoldDB" id="A0A241RQH5"/>
<reference evidence="5 7" key="1">
    <citation type="submission" date="2018-03" db="EMBL/GenBank/DDBJ databases">
        <title>Draft Genome Sequences of six Lactobacillus pentosus Strains Isolated from Brines of Traditionally Fermented Spanish-Style Green Table Olives.</title>
        <authorList>
            <person name="Calero-Delgado B."/>
            <person name="Martin-Platero A.M."/>
            <person name="Perez-Pulido A.J."/>
            <person name="Benitez-Cabello A."/>
            <person name="Casimiro-Soriguer C.S."/>
            <person name="Martinez-Bueno M."/>
            <person name="Arroyo-Lopez F.N."/>
            <person name="Rodriguez-Gomez F."/>
            <person name="Bautista-Gallego J."/>
            <person name="Garrido-Fernandez A."/>
            <person name="Jimenez-Diaz R."/>
        </authorList>
    </citation>
    <scope>NUCLEOTIDE SEQUENCE [LARGE SCALE GENOMIC DNA]</scope>
    <source>
        <strain evidence="5 7">IG2</strain>
    </source>
</reference>
<keyword evidence="7" id="KW-1185">Reference proteome</keyword>
<dbReference type="EMBL" id="JAVLAQ010000001">
    <property type="protein sequence ID" value="MDT6989513.1"/>
    <property type="molecule type" value="Genomic_DNA"/>
</dbReference>
<dbReference type="RefSeq" id="WP_050339869.1">
    <property type="nucleotide sequence ID" value="NZ_BJZC01000014.1"/>
</dbReference>
<name>A0A241RQH5_LACPE</name>
<feature type="transmembrane region" description="Helical" evidence="1">
    <location>
        <begin position="84"/>
        <end position="110"/>
    </location>
</feature>
<dbReference type="EMBL" id="RDCJ01000119">
    <property type="protein sequence ID" value="RMW42862.1"/>
    <property type="molecule type" value="Genomic_DNA"/>
</dbReference>
<sequence>MNDYLSKFEALLVQLTDDERDEVVEFYREYLLDAGIDNYDDCVAELGLPKQLARKVLADYSIRFNENLSANTSKRQKSQANVRTIWLIVLALLSTPITIPALIAILAVFFAIAVSAFAVIIAVGAILVAVTLLAFAMLTAGIGVFGQSLWVALFYLGSGLAIIGAELLIMPLFIWLISLIIQGIAKIVQNLYHRFVKKNRAERGGRHHAKDN</sequence>
<evidence type="ECO:0000313" key="3">
    <source>
        <dbReference type="EMBL" id="MDT6989513.1"/>
    </source>
</evidence>
<dbReference type="Proteomes" id="UP001267003">
    <property type="component" value="Unassembled WGS sequence"/>
</dbReference>
<dbReference type="OrthoDB" id="2242293at2"/>
<keyword evidence="1" id="KW-0472">Membrane</keyword>
<dbReference type="EMBL" id="JAVLAO010000001">
    <property type="protein sequence ID" value="MDT7037818.1"/>
    <property type="molecule type" value="Genomic_DNA"/>
</dbReference>
<dbReference type="Proteomes" id="UP001263852">
    <property type="component" value="Unassembled WGS sequence"/>
</dbReference>
<evidence type="ECO:0000313" key="6">
    <source>
        <dbReference type="EMBL" id="RMW42862.1"/>
    </source>
</evidence>
<feature type="transmembrane region" description="Helical" evidence="1">
    <location>
        <begin position="116"/>
        <end position="135"/>
    </location>
</feature>
<evidence type="ECO:0000313" key="7">
    <source>
        <dbReference type="Proteomes" id="UP000238378"/>
    </source>
</evidence>
<keyword evidence="1" id="KW-0812">Transmembrane</keyword>
<evidence type="ECO:0000313" key="9">
    <source>
        <dbReference type="Proteomes" id="UP001267003"/>
    </source>
</evidence>
<comment type="caution">
    <text evidence="3">The sequence shown here is derived from an EMBL/GenBank/DDBJ whole genome shotgun (WGS) entry which is preliminary data.</text>
</comment>
<reference evidence="2" key="3">
    <citation type="submission" date="2022-11" db="EMBL/GenBank/DDBJ databases">
        <authorList>
            <person name="Wang Z."/>
        </authorList>
    </citation>
    <scope>NUCLEOTIDE SEQUENCE</scope>
    <source>
        <strain evidence="2">P2000</strain>
    </source>
</reference>
<evidence type="ECO:0000313" key="2">
    <source>
        <dbReference type="EMBL" id="MDF2312840.1"/>
    </source>
</evidence>
<proteinExistence type="predicted"/>
<evidence type="ECO:0000256" key="1">
    <source>
        <dbReference type="SAM" id="Phobius"/>
    </source>
</evidence>
<gene>
    <name evidence="5" type="ORF">C6Y08_04580</name>
    <name evidence="6" type="ORF">D6U18_16960</name>
    <name evidence="2" type="ORF">OOJ94_08425</name>
    <name evidence="3" type="ORF">RI536_05280</name>
    <name evidence="4" type="ORF">RI555_02170</name>
</gene>
<dbReference type="EMBL" id="JAPEQV010000008">
    <property type="protein sequence ID" value="MDF2312840.1"/>
    <property type="molecule type" value="Genomic_DNA"/>
</dbReference>
<keyword evidence="1" id="KW-1133">Transmembrane helix</keyword>
<reference evidence="6 8" key="2">
    <citation type="submission" date="2018-10" db="EMBL/GenBank/DDBJ databases">
        <title>Genome sequences of five Lactobacillus pentosus strains isolated from brines of traditionally fermented spanish-style green table olives and differences between them.</title>
        <authorList>
            <person name="Jimenez Diaz R."/>
        </authorList>
    </citation>
    <scope>NUCLEOTIDE SEQUENCE [LARGE SCALE GENOMIC DNA]</scope>
    <source>
        <strain evidence="6 8">IG10</strain>
    </source>
</reference>
<evidence type="ECO:0000313" key="8">
    <source>
        <dbReference type="Proteomes" id="UP000276249"/>
    </source>
</evidence>
<evidence type="ECO:0000313" key="4">
    <source>
        <dbReference type="EMBL" id="MDT7037818.1"/>
    </source>
</evidence>
<feature type="transmembrane region" description="Helical" evidence="1">
    <location>
        <begin position="142"/>
        <end position="163"/>
    </location>
</feature>
<evidence type="ECO:0000313" key="5">
    <source>
        <dbReference type="EMBL" id="PRO95477.1"/>
    </source>
</evidence>
<accession>A0A241RQH5</accession>